<feature type="non-terminal residue" evidence="2">
    <location>
        <position position="46"/>
    </location>
</feature>
<sequence>KFGITGFLIAFALSFLTKLIQHLDETGFSNLIAAFDFPYLDSIEAL</sequence>
<name>A0ABN7XF36_GIGMA</name>
<feature type="chain" id="PRO_5046336626" evidence="1">
    <location>
        <begin position="23"/>
        <end position="46"/>
    </location>
</feature>
<evidence type="ECO:0000313" key="2">
    <source>
        <dbReference type="EMBL" id="CAG8853046.1"/>
    </source>
</evidence>
<organism evidence="2 3">
    <name type="scientific">Gigaspora margarita</name>
    <dbReference type="NCBI Taxonomy" id="4874"/>
    <lineage>
        <taxon>Eukaryota</taxon>
        <taxon>Fungi</taxon>
        <taxon>Fungi incertae sedis</taxon>
        <taxon>Mucoromycota</taxon>
        <taxon>Glomeromycotina</taxon>
        <taxon>Glomeromycetes</taxon>
        <taxon>Diversisporales</taxon>
        <taxon>Gigasporaceae</taxon>
        <taxon>Gigaspora</taxon>
    </lineage>
</organism>
<proteinExistence type="predicted"/>
<feature type="non-terminal residue" evidence="2">
    <location>
        <position position="1"/>
    </location>
</feature>
<evidence type="ECO:0000313" key="3">
    <source>
        <dbReference type="Proteomes" id="UP000789901"/>
    </source>
</evidence>
<protein>
    <submittedName>
        <fullName evidence="2">10031_t:CDS:1</fullName>
    </submittedName>
</protein>
<comment type="caution">
    <text evidence="2">The sequence shown here is derived from an EMBL/GenBank/DDBJ whole genome shotgun (WGS) entry which is preliminary data.</text>
</comment>
<keyword evidence="1" id="KW-0732">Signal</keyword>
<gene>
    <name evidence="2" type="ORF">GMARGA_LOCUS41867</name>
</gene>
<reference evidence="2 3" key="1">
    <citation type="submission" date="2021-06" db="EMBL/GenBank/DDBJ databases">
        <authorList>
            <person name="Kallberg Y."/>
            <person name="Tangrot J."/>
            <person name="Rosling A."/>
        </authorList>
    </citation>
    <scope>NUCLEOTIDE SEQUENCE [LARGE SCALE GENOMIC DNA]</scope>
    <source>
        <strain evidence="2 3">120-4 pot B 10/14</strain>
    </source>
</reference>
<evidence type="ECO:0000256" key="1">
    <source>
        <dbReference type="SAM" id="SignalP"/>
    </source>
</evidence>
<dbReference type="EMBL" id="CAJVQB010119296">
    <property type="protein sequence ID" value="CAG8853046.1"/>
    <property type="molecule type" value="Genomic_DNA"/>
</dbReference>
<accession>A0ABN7XF36</accession>
<feature type="signal peptide" evidence="1">
    <location>
        <begin position="1"/>
        <end position="22"/>
    </location>
</feature>
<keyword evidence="3" id="KW-1185">Reference proteome</keyword>
<dbReference type="Proteomes" id="UP000789901">
    <property type="component" value="Unassembled WGS sequence"/>
</dbReference>